<keyword evidence="6 8" id="KW-0472">Membrane</keyword>
<dbReference type="SUPFAM" id="SSF55073">
    <property type="entry name" value="Nucleotide cyclase"/>
    <property type="match status" value="1"/>
</dbReference>
<evidence type="ECO:0000313" key="11">
    <source>
        <dbReference type="Proteomes" id="UP000288405"/>
    </source>
</evidence>
<reference evidence="10 11" key="1">
    <citation type="journal article" date="2011" name="Front. Microbiol.">
        <title>Genomic signatures of strain selection and enhancement in Bacillus atrophaeus var. globigii, a historical biowarfare simulant.</title>
        <authorList>
            <person name="Gibbons H.S."/>
            <person name="Broomall S.M."/>
            <person name="McNew L.A."/>
            <person name="Daligault H."/>
            <person name="Chapman C."/>
            <person name="Bruce D."/>
            <person name="Karavis M."/>
            <person name="Krepps M."/>
            <person name="McGregor P.A."/>
            <person name="Hong C."/>
            <person name="Park K.H."/>
            <person name="Akmal A."/>
            <person name="Feldman A."/>
            <person name="Lin J.S."/>
            <person name="Chang W.E."/>
            <person name="Higgs B.W."/>
            <person name="Demirev P."/>
            <person name="Lindquist J."/>
            <person name="Liem A."/>
            <person name="Fochler E."/>
            <person name="Read T.D."/>
            <person name="Tapia R."/>
            <person name="Johnson S."/>
            <person name="Bishop-Lilly K.A."/>
            <person name="Detter C."/>
            <person name="Han C."/>
            <person name="Sozhamannan S."/>
            <person name="Rosenzweig C.N."/>
            <person name="Skowronski E.W."/>
        </authorList>
    </citation>
    <scope>NUCLEOTIDE SEQUENCE [LARGE SCALE GENOMIC DNA]</scope>
    <source>
        <strain evidence="10 11">GYP-17</strain>
    </source>
</reference>
<keyword evidence="11" id="KW-1185">Reference proteome</keyword>
<dbReference type="EMBL" id="PIPM01000012">
    <property type="protein sequence ID" value="RUO29459.1"/>
    <property type="molecule type" value="Genomic_DNA"/>
</dbReference>
<feature type="domain" description="GGDEF" evidence="9">
    <location>
        <begin position="360"/>
        <end position="486"/>
    </location>
</feature>
<dbReference type="AlphaFoldDB" id="A0A432WBW3"/>
<feature type="transmembrane region" description="Helical" evidence="8">
    <location>
        <begin position="220"/>
        <end position="243"/>
    </location>
</feature>
<dbReference type="PROSITE" id="PS50887">
    <property type="entry name" value="GGDEF"/>
    <property type="match status" value="1"/>
</dbReference>
<dbReference type="PANTHER" id="PTHR45138:SF9">
    <property type="entry name" value="DIGUANYLATE CYCLASE DGCM-RELATED"/>
    <property type="match status" value="1"/>
</dbReference>
<evidence type="ECO:0000256" key="7">
    <source>
        <dbReference type="ARBA" id="ARBA00034247"/>
    </source>
</evidence>
<evidence type="ECO:0000256" key="2">
    <source>
        <dbReference type="ARBA" id="ARBA00012528"/>
    </source>
</evidence>
<protein>
    <recommendedName>
        <fullName evidence="2">diguanylate cyclase</fullName>
        <ecNumber evidence="2">2.7.7.65</ecNumber>
    </recommendedName>
</protein>
<keyword evidence="5 8" id="KW-1133">Transmembrane helix</keyword>
<name>A0A432WBW3_9GAMM</name>
<comment type="caution">
    <text evidence="10">The sequence shown here is derived from an EMBL/GenBank/DDBJ whole genome shotgun (WGS) entry which is preliminary data.</text>
</comment>
<accession>A0A432WBW3</accession>
<keyword evidence="3" id="KW-1003">Cell membrane</keyword>
<dbReference type="InterPro" id="IPR007895">
    <property type="entry name" value="MASE1"/>
</dbReference>
<evidence type="ECO:0000256" key="3">
    <source>
        <dbReference type="ARBA" id="ARBA00022475"/>
    </source>
</evidence>
<dbReference type="SMART" id="SM00267">
    <property type="entry name" value="GGDEF"/>
    <property type="match status" value="1"/>
</dbReference>
<feature type="transmembrane region" description="Helical" evidence="8">
    <location>
        <begin position="272"/>
        <end position="290"/>
    </location>
</feature>
<dbReference type="PANTHER" id="PTHR45138">
    <property type="entry name" value="REGULATORY COMPONENTS OF SENSORY TRANSDUCTION SYSTEM"/>
    <property type="match status" value="1"/>
</dbReference>
<evidence type="ECO:0000256" key="8">
    <source>
        <dbReference type="SAM" id="Phobius"/>
    </source>
</evidence>
<dbReference type="GO" id="GO:0005886">
    <property type="term" value="C:plasma membrane"/>
    <property type="evidence" value="ECO:0007669"/>
    <property type="project" value="UniProtKB-SubCell"/>
</dbReference>
<comment type="catalytic activity">
    <reaction evidence="7">
        <text>2 GTP = 3',3'-c-di-GMP + 2 diphosphate</text>
        <dbReference type="Rhea" id="RHEA:24898"/>
        <dbReference type="ChEBI" id="CHEBI:33019"/>
        <dbReference type="ChEBI" id="CHEBI:37565"/>
        <dbReference type="ChEBI" id="CHEBI:58805"/>
        <dbReference type="EC" id="2.7.7.65"/>
    </reaction>
</comment>
<dbReference type="RefSeq" id="WP_126777464.1">
    <property type="nucleotide sequence ID" value="NZ_PIPM01000012.1"/>
</dbReference>
<evidence type="ECO:0000313" key="10">
    <source>
        <dbReference type="EMBL" id="RUO29459.1"/>
    </source>
</evidence>
<dbReference type="GO" id="GO:0052621">
    <property type="term" value="F:diguanylate cyclase activity"/>
    <property type="evidence" value="ECO:0007669"/>
    <property type="project" value="UniProtKB-EC"/>
</dbReference>
<feature type="transmembrane region" description="Helical" evidence="8">
    <location>
        <begin position="60"/>
        <end position="82"/>
    </location>
</feature>
<proteinExistence type="predicted"/>
<evidence type="ECO:0000256" key="5">
    <source>
        <dbReference type="ARBA" id="ARBA00022989"/>
    </source>
</evidence>
<organism evidence="10 11">
    <name type="scientific">Aliidiomarina sanyensis</name>
    <dbReference type="NCBI Taxonomy" id="1249555"/>
    <lineage>
        <taxon>Bacteria</taxon>
        <taxon>Pseudomonadati</taxon>
        <taxon>Pseudomonadota</taxon>
        <taxon>Gammaproteobacteria</taxon>
        <taxon>Alteromonadales</taxon>
        <taxon>Idiomarinaceae</taxon>
        <taxon>Aliidiomarina</taxon>
    </lineage>
</organism>
<dbReference type="NCBIfam" id="TIGR00254">
    <property type="entry name" value="GGDEF"/>
    <property type="match status" value="1"/>
</dbReference>
<keyword evidence="4 8" id="KW-0812">Transmembrane</keyword>
<dbReference type="Pfam" id="PF00990">
    <property type="entry name" value="GGDEF"/>
    <property type="match status" value="1"/>
</dbReference>
<dbReference type="InterPro" id="IPR029787">
    <property type="entry name" value="Nucleotide_cyclase"/>
</dbReference>
<feature type="transmembrane region" description="Helical" evidence="8">
    <location>
        <begin position="249"/>
        <end position="265"/>
    </location>
</feature>
<dbReference type="Proteomes" id="UP000288405">
    <property type="component" value="Unassembled WGS sequence"/>
</dbReference>
<feature type="transmembrane region" description="Helical" evidence="8">
    <location>
        <begin position="296"/>
        <end position="320"/>
    </location>
</feature>
<dbReference type="InterPro" id="IPR050469">
    <property type="entry name" value="Diguanylate_Cyclase"/>
</dbReference>
<feature type="transmembrane region" description="Helical" evidence="8">
    <location>
        <begin position="102"/>
        <end position="122"/>
    </location>
</feature>
<dbReference type="Pfam" id="PF05231">
    <property type="entry name" value="MASE1"/>
    <property type="match status" value="1"/>
</dbReference>
<dbReference type="EC" id="2.7.7.65" evidence="2"/>
<comment type="subcellular location">
    <subcellularLocation>
        <location evidence="1">Cell membrane</location>
        <topology evidence="1">Multi-pass membrane protein</topology>
    </subcellularLocation>
</comment>
<dbReference type="InterPro" id="IPR043128">
    <property type="entry name" value="Rev_trsase/Diguanyl_cyclase"/>
</dbReference>
<feature type="transmembrane region" description="Helical" evidence="8">
    <location>
        <begin position="20"/>
        <end position="39"/>
    </location>
</feature>
<dbReference type="Gene3D" id="3.30.70.270">
    <property type="match status" value="1"/>
</dbReference>
<gene>
    <name evidence="10" type="ORF">CWE11_09935</name>
</gene>
<dbReference type="CDD" id="cd01949">
    <property type="entry name" value="GGDEF"/>
    <property type="match status" value="1"/>
</dbReference>
<evidence type="ECO:0000256" key="6">
    <source>
        <dbReference type="ARBA" id="ARBA00023136"/>
    </source>
</evidence>
<evidence type="ECO:0000256" key="1">
    <source>
        <dbReference type="ARBA" id="ARBA00004651"/>
    </source>
</evidence>
<dbReference type="InterPro" id="IPR000160">
    <property type="entry name" value="GGDEF_dom"/>
</dbReference>
<sequence length="486" mass="54387">MQTLDEQTEAHPEEVNLESIGNMGWLRAVGIFLGFILLWRASGILEYAPHASIWFPPAGWSLAAFLVFGVRALFPIAAAILITTMWSNAMYGVQMGLLELLIYWLIFVFCHCLPYGLGAALLRQFVRFGVVRQLPAMIMAFLALGVLTSLLASFLGTQVVLLSSAVNIMDVYTIWLARWIGDMTGVMVLTPIFMALMLWKQPVIGSLLRTLRLGAEPSPLYHFGLKVTILISCAYFCILANWWFEHRDVAFAVFFLIIPQMWIAYTENPLRAAASLGLFSFSLAIGISVFDLGESAIIYQFAITVIASSVYFGVAVPVLLAQNQQLQYQAQTDYLTGLSNRRHFMESAEEETLRARQYGYPLTLAMMNIEHFTRINDTYGYEIGDRVLLAVSQSVAEQLRPADLFARFGGDEFFVLMAGVSRLSAHRILDRARESMRYIVVEGVDEPIAARFVIVQLEPEQSIDEAIQIASREMLNAPRSGLNGKD</sequence>
<feature type="transmembrane region" description="Helical" evidence="8">
    <location>
        <begin position="176"/>
        <end position="199"/>
    </location>
</feature>
<dbReference type="OrthoDB" id="9803824at2"/>
<feature type="transmembrane region" description="Helical" evidence="8">
    <location>
        <begin position="134"/>
        <end position="156"/>
    </location>
</feature>
<evidence type="ECO:0000256" key="4">
    <source>
        <dbReference type="ARBA" id="ARBA00022692"/>
    </source>
</evidence>
<evidence type="ECO:0000259" key="9">
    <source>
        <dbReference type="PROSITE" id="PS50887"/>
    </source>
</evidence>